<dbReference type="GO" id="GO:0048269">
    <property type="term" value="C:methionine adenosyltransferase complex"/>
    <property type="evidence" value="ECO:0007669"/>
    <property type="project" value="TreeGrafter"/>
</dbReference>
<dbReference type="Gene3D" id="3.40.50.720">
    <property type="entry name" value="NAD(P)-binding Rossmann-like Domain"/>
    <property type="match status" value="1"/>
</dbReference>
<organism evidence="2 3">
    <name type="scientific">Fistulina hepatica ATCC 64428</name>
    <dbReference type="NCBI Taxonomy" id="1128425"/>
    <lineage>
        <taxon>Eukaryota</taxon>
        <taxon>Fungi</taxon>
        <taxon>Dikarya</taxon>
        <taxon>Basidiomycota</taxon>
        <taxon>Agaricomycotina</taxon>
        <taxon>Agaricomycetes</taxon>
        <taxon>Agaricomycetidae</taxon>
        <taxon>Agaricales</taxon>
        <taxon>Fistulinaceae</taxon>
        <taxon>Fistulina</taxon>
    </lineage>
</organism>
<dbReference type="InterPro" id="IPR005913">
    <property type="entry name" value="dTDP_dehydrorham_reduct"/>
</dbReference>
<dbReference type="OrthoDB" id="6235964at2759"/>
<feature type="domain" description="RmlD-like substrate binding" evidence="1">
    <location>
        <begin position="4"/>
        <end position="278"/>
    </location>
</feature>
<sequence length="304" mass="33431">MVVKIAITGASGVLGSAVRRAFEKAEGAYNLLCLSFTQSGDGLTRLDLNDRSAALSAFEAFRPDWVIHCAAERRPDVAEKNPEAAKKLNSEVPGFLAGLSKVLGFTLVYISTDYVFDGTAPPYKPSSQTHPLQFYGQSKRDGELAVLGVDGAKSVVLRVPVLYGPCRRNSDTAVNILLDVVQDQSGKKYKMDHHASRYPTNVDDISKFLVRLTTMPEPLPPIMHFSAQEKFTKYEICQILANATGLPIHHIVPETEPPVGATPRPKDTHLDISETEKLLPDGDLGCCTFTDWWKTYLNLNPQSQ</sequence>
<dbReference type="Pfam" id="PF04321">
    <property type="entry name" value="RmlD_sub_bind"/>
    <property type="match status" value="1"/>
</dbReference>
<dbReference type="FunFam" id="3.40.50.720:FF:000357">
    <property type="entry name" value="Methionine adenosyltransferase 2 subunit beta"/>
    <property type="match status" value="1"/>
</dbReference>
<evidence type="ECO:0000313" key="3">
    <source>
        <dbReference type="Proteomes" id="UP000054144"/>
    </source>
</evidence>
<name>A0A0D7A8R7_9AGAR</name>
<dbReference type="CDD" id="cd05254">
    <property type="entry name" value="dTDP_HR_like_SDR_e"/>
    <property type="match status" value="1"/>
</dbReference>
<dbReference type="GO" id="GO:0006556">
    <property type="term" value="P:S-adenosylmethionine biosynthetic process"/>
    <property type="evidence" value="ECO:0007669"/>
    <property type="project" value="UniProtKB-UniPathway"/>
</dbReference>
<accession>A0A0D7A8R7</accession>
<dbReference type="Proteomes" id="UP000054144">
    <property type="component" value="Unassembled WGS sequence"/>
</dbReference>
<evidence type="ECO:0000313" key="2">
    <source>
        <dbReference type="EMBL" id="KIY47382.1"/>
    </source>
</evidence>
<proteinExistence type="predicted"/>
<dbReference type="GO" id="GO:0048270">
    <property type="term" value="F:methionine adenosyltransferase regulator activity"/>
    <property type="evidence" value="ECO:0007669"/>
    <property type="project" value="TreeGrafter"/>
</dbReference>
<dbReference type="InterPro" id="IPR036291">
    <property type="entry name" value="NAD(P)-bd_dom_sf"/>
</dbReference>
<dbReference type="UniPathway" id="UPA00315">
    <property type="reaction ID" value="UER00080"/>
</dbReference>
<reference evidence="2 3" key="1">
    <citation type="journal article" date="2015" name="Fungal Genet. Biol.">
        <title>Evolution of novel wood decay mechanisms in Agaricales revealed by the genome sequences of Fistulina hepatica and Cylindrobasidium torrendii.</title>
        <authorList>
            <person name="Floudas D."/>
            <person name="Held B.W."/>
            <person name="Riley R."/>
            <person name="Nagy L.G."/>
            <person name="Koehler G."/>
            <person name="Ransdell A.S."/>
            <person name="Younus H."/>
            <person name="Chow J."/>
            <person name="Chiniquy J."/>
            <person name="Lipzen A."/>
            <person name="Tritt A."/>
            <person name="Sun H."/>
            <person name="Haridas S."/>
            <person name="LaButti K."/>
            <person name="Ohm R.A."/>
            <person name="Kues U."/>
            <person name="Blanchette R.A."/>
            <person name="Grigoriev I.V."/>
            <person name="Minto R.E."/>
            <person name="Hibbett D.S."/>
        </authorList>
    </citation>
    <scope>NUCLEOTIDE SEQUENCE [LARGE SCALE GENOMIC DNA]</scope>
    <source>
        <strain evidence="2 3">ATCC 64428</strain>
    </source>
</reference>
<dbReference type="InterPro" id="IPR029903">
    <property type="entry name" value="RmlD-like-bd"/>
</dbReference>
<protein>
    <submittedName>
        <fullName evidence="2">NAD(P)-binding protein</fullName>
    </submittedName>
</protein>
<dbReference type="PANTHER" id="PTHR10491">
    <property type="entry name" value="DTDP-4-DEHYDRORHAMNOSE REDUCTASE"/>
    <property type="match status" value="1"/>
</dbReference>
<dbReference type="PANTHER" id="PTHR10491:SF4">
    <property type="entry name" value="METHIONINE ADENOSYLTRANSFERASE 2 SUBUNIT BETA"/>
    <property type="match status" value="1"/>
</dbReference>
<dbReference type="EMBL" id="KN881942">
    <property type="protein sequence ID" value="KIY47382.1"/>
    <property type="molecule type" value="Genomic_DNA"/>
</dbReference>
<keyword evidence="3" id="KW-1185">Reference proteome</keyword>
<dbReference type="AlphaFoldDB" id="A0A0D7A8R7"/>
<dbReference type="SUPFAM" id="SSF51735">
    <property type="entry name" value="NAD(P)-binding Rossmann-fold domains"/>
    <property type="match status" value="1"/>
</dbReference>
<gene>
    <name evidence="2" type="ORF">FISHEDRAFT_59665</name>
</gene>
<evidence type="ECO:0000259" key="1">
    <source>
        <dbReference type="Pfam" id="PF04321"/>
    </source>
</evidence>